<dbReference type="CDD" id="cd00086">
    <property type="entry name" value="homeodomain"/>
    <property type="match status" value="1"/>
</dbReference>
<dbReference type="Gene3D" id="1.10.10.60">
    <property type="entry name" value="Homeodomain-like"/>
    <property type="match status" value="1"/>
</dbReference>
<keyword evidence="7 9" id="KW-0539">Nucleus</keyword>
<dbReference type="AlphaFoldDB" id="A0A4W4FB99"/>
<dbReference type="GO" id="GO:0000978">
    <property type="term" value="F:RNA polymerase II cis-regulatory region sequence-specific DNA binding"/>
    <property type="evidence" value="ECO:0007669"/>
    <property type="project" value="TreeGrafter"/>
</dbReference>
<evidence type="ECO:0000256" key="10">
    <source>
        <dbReference type="RuleBase" id="RU000682"/>
    </source>
</evidence>
<reference evidence="12" key="5">
    <citation type="submission" date="2025-09" db="UniProtKB">
        <authorList>
            <consortium name="Ensembl"/>
        </authorList>
    </citation>
    <scope>IDENTIFICATION</scope>
</reference>
<proteinExistence type="inferred from homology"/>
<sequence>MTLKAKFCQEEHKAVPLPYQRETQRKLATGSVDHVTNIHLTSSGSGVCFSGSAVSYEGSCGYCTEAEDENVPTPFRSPVYSGSASFYPTESFFHSTGFKYVYTFTGCSLACGFTEVATTARTNFTTKQLTELEKEFHFNKYVTRYRRAEIANALRLSETQVKIWFQNRRMKQKKRERERASR</sequence>
<dbReference type="OMA" id="KYISRCR"/>
<dbReference type="PRINTS" id="PR00024">
    <property type="entry name" value="HOMEOBOX"/>
</dbReference>
<gene>
    <name evidence="12" type="primary">LOC113582336</name>
</gene>
<keyword evidence="2" id="KW-0217">Developmental protein</keyword>
<evidence type="ECO:0000313" key="13">
    <source>
        <dbReference type="Proteomes" id="UP000314983"/>
    </source>
</evidence>
<evidence type="ECO:0000256" key="1">
    <source>
        <dbReference type="ARBA" id="ARBA00004123"/>
    </source>
</evidence>
<dbReference type="InterPro" id="IPR001356">
    <property type="entry name" value="HD"/>
</dbReference>
<evidence type="ECO:0000256" key="7">
    <source>
        <dbReference type="ARBA" id="ARBA00023242"/>
    </source>
</evidence>
<comment type="subcellular location">
    <subcellularLocation>
        <location evidence="1 9 10">Nucleus</location>
    </subcellularLocation>
</comment>
<feature type="DNA-binding region" description="Homeobox" evidence="9">
    <location>
        <begin position="117"/>
        <end position="176"/>
    </location>
</feature>
<keyword evidence="6" id="KW-0804">Transcription</keyword>
<protein>
    <recommendedName>
        <fullName evidence="11">Homeobox domain-containing protein</fullName>
    </recommendedName>
</protein>
<reference evidence="13" key="1">
    <citation type="journal article" date="2014" name="Science">
        <title>Nonhuman genetics. Genomic basis for the convergent evolution of electric organs.</title>
        <authorList>
            <person name="Gallant J.R."/>
            <person name="Traeger L.L."/>
            <person name="Volkening J.D."/>
            <person name="Moffett H."/>
            <person name="Chen P.H."/>
            <person name="Novina C.D."/>
            <person name="Phillips G.N.Jr."/>
            <person name="Anand R."/>
            <person name="Wells G.B."/>
            <person name="Pinch M."/>
            <person name="Guth R."/>
            <person name="Unguez G.A."/>
            <person name="Albert J.S."/>
            <person name="Zakon H.H."/>
            <person name="Samanta M.P."/>
            <person name="Sussman M.R."/>
        </authorList>
    </citation>
    <scope>NUCLEOTIDE SEQUENCE [LARGE SCALE GENOMIC DNA]</scope>
</reference>
<name>A0A4W4FB99_ELEEL</name>
<reference evidence="12" key="4">
    <citation type="submission" date="2025-08" db="UniProtKB">
        <authorList>
            <consortium name="Ensembl"/>
        </authorList>
    </citation>
    <scope>IDENTIFICATION</scope>
</reference>
<dbReference type="Proteomes" id="UP000314983">
    <property type="component" value="Chromosome 2"/>
</dbReference>
<dbReference type="SMART" id="SM00389">
    <property type="entry name" value="HOX"/>
    <property type="match status" value="1"/>
</dbReference>
<dbReference type="InterPro" id="IPR009057">
    <property type="entry name" value="Homeodomain-like_sf"/>
</dbReference>
<dbReference type="InterPro" id="IPR020479">
    <property type="entry name" value="HD_metazoa"/>
</dbReference>
<reference evidence="12" key="3">
    <citation type="submission" date="2020-05" db="EMBL/GenBank/DDBJ databases">
        <title>Electrophorus electricus (electric eel) genome, fEleEle1, primary haplotype.</title>
        <authorList>
            <person name="Myers G."/>
            <person name="Meyer A."/>
            <person name="Fedrigo O."/>
            <person name="Formenti G."/>
            <person name="Rhie A."/>
            <person name="Tracey A."/>
            <person name="Sims Y."/>
            <person name="Jarvis E.D."/>
        </authorList>
    </citation>
    <scope>NUCLEOTIDE SEQUENCE [LARGE SCALE GENOMIC DNA]</scope>
</reference>
<dbReference type="STRING" id="8005.ENSEEEP00000021330"/>
<evidence type="ECO:0000256" key="9">
    <source>
        <dbReference type="PROSITE-ProRule" id="PRU00108"/>
    </source>
</evidence>
<dbReference type="PANTHER" id="PTHR45946:SF3">
    <property type="entry name" value="HOMEOBOX PROTEIN HOX-A1"/>
    <property type="match status" value="1"/>
</dbReference>
<dbReference type="InterPro" id="IPR017970">
    <property type="entry name" value="Homeobox_CS"/>
</dbReference>
<accession>A0A4W4FB99</accession>
<comment type="similarity">
    <text evidence="8">Belongs to the Antp homeobox family. Labial subfamily.</text>
</comment>
<evidence type="ECO:0000256" key="8">
    <source>
        <dbReference type="ARBA" id="ARBA00029448"/>
    </source>
</evidence>
<dbReference type="GO" id="GO:0005634">
    <property type="term" value="C:nucleus"/>
    <property type="evidence" value="ECO:0007669"/>
    <property type="project" value="UniProtKB-SubCell"/>
</dbReference>
<dbReference type="GO" id="GO:0000981">
    <property type="term" value="F:DNA-binding transcription factor activity, RNA polymerase II-specific"/>
    <property type="evidence" value="ECO:0007669"/>
    <property type="project" value="InterPro"/>
</dbReference>
<reference evidence="13" key="2">
    <citation type="journal article" date="2017" name="Sci. Adv.">
        <title>A tail of two voltages: Proteomic comparison of the three electric organs of the electric eel.</title>
        <authorList>
            <person name="Traeger L.L."/>
            <person name="Sabat G."/>
            <person name="Barrett-Wilt G.A."/>
            <person name="Wells G.B."/>
            <person name="Sussman M.R."/>
        </authorList>
    </citation>
    <scope>NUCLEOTIDE SEQUENCE [LARGE SCALE GENOMIC DNA]</scope>
</reference>
<evidence type="ECO:0000256" key="3">
    <source>
        <dbReference type="ARBA" id="ARBA00023015"/>
    </source>
</evidence>
<evidence type="ECO:0000313" key="12">
    <source>
        <dbReference type="Ensembl" id="ENSEEEP00000021330.1"/>
    </source>
</evidence>
<dbReference type="InterPro" id="IPR046327">
    <property type="entry name" value="HXA1/B1/D1"/>
</dbReference>
<feature type="domain" description="Homeobox" evidence="11">
    <location>
        <begin position="115"/>
        <end position="175"/>
    </location>
</feature>
<keyword evidence="13" id="KW-1185">Reference proteome</keyword>
<evidence type="ECO:0000256" key="5">
    <source>
        <dbReference type="ARBA" id="ARBA00023155"/>
    </source>
</evidence>
<evidence type="ECO:0000259" key="11">
    <source>
        <dbReference type="PROSITE" id="PS50071"/>
    </source>
</evidence>
<evidence type="ECO:0000256" key="2">
    <source>
        <dbReference type="ARBA" id="ARBA00022473"/>
    </source>
</evidence>
<evidence type="ECO:0000256" key="4">
    <source>
        <dbReference type="ARBA" id="ARBA00023125"/>
    </source>
</evidence>
<dbReference type="SUPFAM" id="SSF46689">
    <property type="entry name" value="Homeodomain-like"/>
    <property type="match status" value="1"/>
</dbReference>
<dbReference type="Pfam" id="PF00046">
    <property type="entry name" value="Homeodomain"/>
    <property type="match status" value="1"/>
</dbReference>
<organism evidence="12 13">
    <name type="scientific">Electrophorus electricus</name>
    <name type="common">Electric eel</name>
    <name type="synonym">Gymnotus electricus</name>
    <dbReference type="NCBI Taxonomy" id="8005"/>
    <lineage>
        <taxon>Eukaryota</taxon>
        <taxon>Metazoa</taxon>
        <taxon>Chordata</taxon>
        <taxon>Craniata</taxon>
        <taxon>Vertebrata</taxon>
        <taxon>Euteleostomi</taxon>
        <taxon>Actinopterygii</taxon>
        <taxon>Neopterygii</taxon>
        <taxon>Teleostei</taxon>
        <taxon>Ostariophysi</taxon>
        <taxon>Gymnotiformes</taxon>
        <taxon>Gymnotoidei</taxon>
        <taxon>Gymnotidae</taxon>
        <taxon>Electrophorus</taxon>
    </lineage>
</organism>
<dbReference type="PANTHER" id="PTHR45946">
    <property type="entry name" value="HOMEOBOX PROTEIN ROUGH-RELATED"/>
    <property type="match status" value="1"/>
</dbReference>
<evidence type="ECO:0000256" key="6">
    <source>
        <dbReference type="ARBA" id="ARBA00023163"/>
    </source>
</evidence>
<dbReference type="Ensembl" id="ENSEEET00000021568.2">
    <property type="protein sequence ID" value="ENSEEEP00000021330.1"/>
    <property type="gene ID" value="ENSEEEG00000010393.2"/>
</dbReference>
<dbReference type="PROSITE" id="PS00027">
    <property type="entry name" value="HOMEOBOX_1"/>
    <property type="match status" value="1"/>
</dbReference>
<keyword evidence="5 9" id="KW-0371">Homeobox</keyword>
<dbReference type="PROSITE" id="PS50071">
    <property type="entry name" value="HOMEOBOX_2"/>
    <property type="match status" value="1"/>
</dbReference>
<keyword evidence="4 9" id="KW-0238">DNA-binding</keyword>
<keyword evidence="3" id="KW-0805">Transcription regulation</keyword>
<dbReference type="GeneTree" id="ENSGT00940000157315"/>